<keyword evidence="1" id="KW-1133">Transmembrane helix</keyword>
<evidence type="ECO:0000256" key="1">
    <source>
        <dbReference type="SAM" id="Phobius"/>
    </source>
</evidence>
<protein>
    <submittedName>
        <fullName evidence="3">Glycosyl transferase family 2</fullName>
    </submittedName>
</protein>
<dbReference type="SUPFAM" id="SSF53448">
    <property type="entry name" value="Nucleotide-diphospho-sugar transferases"/>
    <property type="match status" value="1"/>
</dbReference>
<dbReference type="PANTHER" id="PTHR43685:SF2">
    <property type="entry name" value="GLYCOSYLTRANSFERASE 2-LIKE DOMAIN-CONTAINING PROTEIN"/>
    <property type="match status" value="1"/>
</dbReference>
<feature type="domain" description="Glycosyltransferase 2-like" evidence="2">
    <location>
        <begin position="1"/>
        <end position="127"/>
    </location>
</feature>
<dbReference type="GO" id="GO:0016740">
    <property type="term" value="F:transferase activity"/>
    <property type="evidence" value="ECO:0007669"/>
    <property type="project" value="UniProtKB-KW"/>
</dbReference>
<feature type="transmembrane region" description="Helical" evidence="1">
    <location>
        <begin position="235"/>
        <end position="254"/>
    </location>
</feature>
<evidence type="ECO:0000313" key="4">
    <source>
        <dbReference type="Proteomes" id="UP000219994"/>
    </source>
</evidence>
<evidence type="ECO:0000259" key="2">
    <source>
        <dbReference type="Pfam" id="PF00535"/>
    </source>
</evidence>
<dbReference type="InterPro" id="IPR029044">
    <property type="entry name" value="Nucleotide-diphossugar_trans"/>
</dbReference>
<dbReference type="PANTHER" id="PTHR43685">
    <property type="entry name" value="GLYCOSYLTRANSFERASE"/>
    <property type="match status" value="1"/>
</dbReference>
<dbReference type="EMBL" id="NAEP01000041">
    <property type="protein sequence ID" value="PDQ35101.1"/>
    <property type="molecule type" value="Genomic_DNA"/>
</dbReference>
<dbReference type="AlphaFoldDB" id="A0A2A6FR66"/>
<organism evidence="3 4">
    <name type="scientific">Candidatus Lumbricidiphila eiseniae</name>
    <dbReference type="NCBI Taxonomy" id="1969409"/>
    <lineage>
        <taxon>Bacteria</taxon>
        <taxon>Bacillati</taxon>
        <taxon>Actinomycetota</taxon>
        <taxon>Actinomycetes</taxon>
        <taxon>Micrococcales</taxon>
        <taxon>Microbacteriaceae</taxon>
        <taxon>Candidatus Lumbricidiphila</taxon>
    </lineage>
</organism>
<keyword evidence="1" id="KW-0812">Transmembrane</keyword>
<feature type="transmembrane region" description="Helical" evidence="1">
    <location>
        <begin position="266"/>
        <end position="289"/>
    </location>
</feature>
<keyword evidence="1" id="KW-0472">Membrane</keyword>
<accession>A0A2A6FR66</accession>
<sequence length="332" mass="36110">MPVLNDVSHVRAAVESILAQDYSGPLEAIIALGPSIDGTEELVHDLAQRDNRISVLANDKGSTPAGLNVGIRAAKYPVIIRVDAHSILPTNYARTAVEILTRTGADNVGGIMDAQGIAPFSRAVALAYRTRVGLGGSTFHLGGKAGPAETVYLGCFQRSSLERVGLFDESIKRGQDWELNRRIRESGGTVWFTPELAVLYRPRNSLRQLARQMFATGLWRGELARRFPSANGVRYFVPPLTVLGFTIGLLLGLAGLVELLTPTPAWLLLGFATPVVYLLFVLGATVFHLRRCGPRAALRLPLVLTCIHVCWGTGFLFGYLSLMQNIARHNGR</sequence>
<name>A0A2A6FR66_9MICO</name>
<dbReference type="CDD" id="cd02525">
    <property type="entry name" value="Succinoglycan_BP_ExoA"/>
    <property type="match status" value="1"/>
</dbReference>
<proteinExistence type="predicted"/>
<dbReference type="InterPro" id="IPR050834">
    <property type="entry name" value="Glycosyltransf_2"/>
</dbReference>
<feature type="transmembrane region" description="Helical" evidence="1">
    <location>
        <begin position="301"/>
        <end position="322"/>
    </location>
</feature>
<evidence type="ECO:0000313" key="3">
    <source>
        <dbReference type="EMBL" id="PDQ35101.1"/>
    </source>
</evidence>
<comment type="caution">
    <text evidence="3">The sequence shown here is derived from an EMBL/GenBank/DDBJ whole genome shotgun (WGS) entry which is preliminary data.</text>
</comment>
<reference evidence="4" key="1">
    <citation type="submission" date="2017-03" db="EMBL/GenBank/DDBJ databases">
        <authorList>
            <person name="Lund M.B."/>
        </authorList>
    </citation>
    <scope>NUCLEOTIDE SEQUENCE [LARGE SCALE GENOMIC DNA]</scope>
</reference>
<keyword evidence="3" id="KW-0808">Transferase</keyword>
<dbReference type="Pfam" id="PF00535">
    <property type="entry name" value="Glycos_transf_2"/>
    <property type="match status" value="1"/>
</dbReference>
<dbReference type="InterPro" id="IPR001173">
    <property type="entry name" value="Glyco_trans_2-like"/>
</dbReference>
<dbReference type="Proteomes" id="UP000219994">
    <property type="component" value="Unassembled WGS sequence"/>
</dbReference>
<gene>
    <name evidence="3" type="ORF">B5766_08205</name>
</gene>
<dbReference type="Gene3D" id="3.90.550.10">
    <property type="entry name" value="Spore Coat Polysaccharide Biosynthesis Protein SpsA, Chain A"/>
    <property type="match status" value="1"/>
</dbReference>